<accession>A0ABR4RGS5</accession>
<dbReference type="SUPFAM" id="SSF53850">
    <property type="entry name" value="Periplasmic binding protein-like II"/>
    <property type="match status" value="1"/>
</dbReference>
<evidence type="ECO:0000256" key="1">
    <source>
        <dbReference type="ARBA" id="ARBA00022729"/>
    </source>
</evidence>
<name>A0ABR4RGS5_BORBO</name>
<dbReference type="EMBL" id="JGWH01000086">
    <property type="protein sequence ID" value="KCV35610.1"/>
    <property type="molecule type" value="Genomic_DNA"/>
</dbReference>
<sequence>MMPRVPAACVKLSWRATATKARSETKGGLAVFIIRNTDRRIRRTHGRQRGHLAAARAVVNHRRTYSNSQQGEKNMPLALFRIFVFLMVLPACARVALAAEVVLYSSNNVETVNGVIDGFAKAHPDIKVSVVRAGTGALMQRIKAEAANPLGDIFWSGGLSTISEFRDMFAPYQSPEAAAVAPAFREASGLWLGTNTHVTVLMANLRQAPGGKAPQAWADLADPAWKGKIVIPDPERSSSSFVALYGLRELLGKEMLAKVARNAVIVGTTSAAYEGVAKGEFAVAVTMEYAGYEYVAGGLKEIRLVYPREGTFLSPEGMALIKGGKNPEAARKLYEYLASAPTQTEVFKSAYRRPLRGDIDVSKYADIPAMADIKIVELDSARMGSDRAAFIAEWRQLANAR</sequence>
<dbReference type="Proteomes" id="UP000025756">
    <property type="component" value="Unassembled WGS sequence"/>
</dbReference>
<comment type="caution">
    <text evidence="2">The sequence shown here is derived from an EMBL/GenBank/DDBJ whole genome shotgun (WGS) entry which is preliminary data.</text>
</comment>
<dbReference type="Gene3D" id="3.40.190.10">
    <property type="entry name" value="Periplasmic binding protein-like II"/>
    <property type="match status" value="2"/>
</dbReference>
<protein>
    <submittedName>
        <fullName evidence="2">ABC transporter, solute-binding protein</fullName>
    </submittedName>
</protein>
<gene>
    <name evidence="2" type="ORF">L490_0801</name>
</gene>
<proteinExistence type="predicted"/>
<keyword evidence="1" id="KW-0732">Signal</keyword>
<dbReference type="CDD" id="cd13546">
    <property type="entry name" value="PBP2_BitB"/>
    <property type="match status" value="1"/>
</dbReference>
<dbReference type="PANTHER" id="PTHR30006">
    <property type="entry name" value="THIAMINE-BINDING PERIPLASMIC PROTEIN-RELATED"/>
    <property type="match status" value="1"/>
</dbReference>
<keyword evidence="3" id="KW-1185">Reference proteome</keyword>
<evidence type="ECO:0000313" key="3">
    <source>
        <dbReference type="Proteomes" id="UP000025756"/>
    </source>
</evidence>
<dbReference type="Pfam" id="PF13343">
    <property type="entry name" value="SBP_bac_6"/>
    <property type="match status" value="1"/>
</dbReference>
<evidence type="ECO:0000313" key="2">
    <source>
        <dbReference type="EMBL" id="KCV35610.1"/>
    </source>
</evidence>
<reference evidence="2 3" key="1">
    <citation type="submission" date="2014-03" db="EMBL/GenBank/DDBJ databases">
        <title>Genome sequence of Bordetella bronchiseptica.</title>
        <authorList>
            <person name="Harvill E."/>
            <person name="Goodfield L.L."/>
            <person name="Ivanov Y.V."/>
            <person name="Meyer J.A."/>
            <person name="Muse S.J."/>
            <person name="Jacobs N."/>
            <person name="Bendor L."/>
            <person name="Smallridge W.E."/>
            <person name="Brinkac L.M."/>
            <person name="Sanka R."/>
            <person name="Kim M."/>
            <person name="Losada L."/>
        </authorList>
    </citation>
    <scope>NUCLEOTIDE SEQUENCE [LARGE SCALE GENOMIC DNA]</scope>
    <source>
        <strain evidence="2 3">00-P-2796</strain>
    </source>
</reference>
<organism evidence="2 3">
    <name type="scientific">Bordetella bronchiseptica 00-P-2796</name>
    <dbReference type="NCBI Taxonomy" id="1331199"/>
    <lineage>
        <taxon>Bacteria</taxon>
        <taxon>Pseudomonadati</taxon>
        <taxon>Pseudomonadota</taxon>
        <taxon>Betaproteobacteria</taxon>
        <taxon>Burkholderiales</taxon>
        <taxon>Alcaligenaceae</taxon>
        <taxon>Bordetella</taxon>
    </lineage>
</organism>